<dbReference type="Proteomes" id="UP000066624">
    <property type="component" value="Chromosome"/>
</dbReference>
<dbReference type="PANTHER" id="PTHR40114:SF1">
    <property type="entry name" value="SLR0698 PROTEIN"/>
    <property type="match status" value="1"/>
</dbReference>
<dbReference type="PIRSF" id="PIRSF016487">
    <property type="entry name" value="CYTH_UCP016487"/>
    <property type="match status" value="1"/>
</dbReference>
<dbReference type="STRING" id="1579979.WM2015_23"/>
<evidence type="ECO:0000313" key="2">
    <source>
        <dbReference type="Proteomes" id="UP000066624"/>
    </source>
</evidence>
<dbReference type="OrthoDB" id="9805588at2"/>
<protein>
    <submittedName>
        <fullName evidence="1">Adenylate cyclase</fullName>
    </submittedName>
</protein>
<dbReference type="InterPro" id="IPR023577">
    <property type="entry name" value="CYTH_domain"/>
</dbReference>
<dbReference type="SUPFAM" id="SSF55154">
    <property type="entry name" value="CYTH-like phosphatases"/>
    <property type="match status" value="1"/>
</dbReference>
<evidence type="ECO:0000313" key="1">
    <source>
        <dbReference type="EMBL" id="AKS40414.1"/>
    </source>
</evidence>
<dbReference type="EMBL" id="CP012154">
    <property type="protein sequence ID" value="AKS40414.1"/>
    <property type="molecule type" value="Genomic_DNA"/>
</dbReference>
<dbReference type="CDD" id="cd07891">
    <property type="entry name" value="CYTH-like_CthTTM-like_1"/>
    <property type="match status" value="1"/>
</dbReference>
<gene>
    <name evidence="1" type="ORF">WM2015_23</name>
</gene>
<proteinExistence type="predicted"/>
<dbReference type="InterPro" id="IPR033469">
    <property type="entry name" value="CYTH-like_dom_sf"/>
</dbReference>
<organism evidence="1 2">
    <name type="scientific">Wenzhouxiangella marina</name>
    <dbReference type="NCBI Taxonomy" id="1579979"/>
    <lineage>
        <taxon>Bacteria</taxon>
        <taxon>Pseudomonadati</taxon>
        <taxon>Pseudomonadota</taxon>
        <taxon>Gammaproteobacteria</taxon>
        <taxon>Chromatiales</taxon>
        <taxon>Wenzhouxiangellaceae</taxon>
        <taxon>Wenzhouxiangella</taxon>
    </lineage>
</organism>
<dbReference type="PANTHER" id="PTHR40114">
    <property type="entry name" value="SLR0698 PROTEIN"/>
    <property type="match status" value="1"/>
</dbReference>
<dbReference type="PROSITE" id="PS51707">
    <property type="entry name" value="CYTH"/>
    <property type="match status" value="1"/>
</dbReference>
<dbReference type="SMART" id="SM01118">
    <property type="entry name" value="CYTH"/>
    <property type="match status" value="1"/>
</dbReference>
<sequence length="154" mass="17402">MGTEIEHKFLVRDASWKAGARGTRLIQAYLSTDPDRTVRVRVAGDEAWLTIKGRADGPARSEFEYPIPLADAQGLLALCHHPWIDKTRYLVPFGDHVWEVDEFHGENEGLIVAEVELSELGESFERPPWLGADVTDDPRYSNSGLVRKPFSRWA</sequence>
<dbReference type="PATRIC" id="fig|1579979.3.peg.23"/>
<dbReference type="Pfam" id="PF01928">
    <property type="entry name" value="CYTH"/>
    <property type="match status" value="1"/>
</dbReference>
<dbReference type="RefSeq" id="WP_049724134.1">
    <property type="nucleotide sequence ID" value="NZ_CP012154.1"/>
</dbReference>
<accession>A0A0K0XRS2</accession>
<dbReference type="KEGG" id="wma:WM2015_23"/>
<dbReference type="InterPro" id="IPR012042">
    <property type="entry name" value="NeuTTM/CthTTM-like"/>
</dbReference>
<name>A0A0K0XRS2_9GAMM</name>
<reference evidence="1 2" key="1">
    <citation type="submission" date="2015-07" db="EMBL/GenBank/DDBJ databases">
        <authorList>
            <person name="Noorani M."/>
        </authorList>
    </citation>
    <scope>NUCLEOTIDE SEQUENCE [LARGE SCALE GENOMIC DNA]</scope>
    <source>
        <strain evidence="1 2">KCTC 42284</strain>
    </source>
</reference>
<keyword evidence="2" id="KW-1185">Reference proteome</keyword>
<dbReference type="AlphaFoldDB" id="A0A0K0XRS2"/>
<dbReference type="Gene3D" id="2.40.320.10">
    <property type="entry name" value="Hypothetical Protein Pfu-838710-001"/>
    <property type="match status" value="1"/>
</dbReference>